<keyword evidence="1" id="KW-0862">Zinc</keyword>
<dbReference type="VEuPathDB" id="VectorBase:ADIR002355"/>
<dbReference type="Pfam" id="PF04438">
    <property type="entry name" value="zf-HIT"/>
    <property type="match status" value="1"/>
</dbReference>
<dbReference type="SUPFAM" id="SSF144232">
    <property type="entry name" value="HIT/MYND zinc finger-like"/>
    <property type="match status" value="1"/>
</dbReference>
<organism evidence="4 5">
    <name type="scientific">Anopheles dirus</name>
    <dbReference type="NCBI Taxonomy" id="7168"/>
    <lineage>
        <taxon>Eukaryota</taxon>
        <taxon>Metazoa</taxon>
        <taxon>Ecdysozoa</taxon>
        <taxon>Arthropoda</taxon>
        <taxon>Hexapoda</taxon>
        <taxon>Insecta</taxon>
        <taxon>Pterygota</taxon>
        <taxon>Neoptera</taxon>
        <taxon>Endopterygota</taxon>
        <taxon>Diptera</taxon>
        <taxon>Nematocera</taxon>
        <taxon>Culicoidea</taxon>
        <taxon>Culicidae</taxon>
        <taxon>Anophelinae</taxon>
        <taxon>Anopheles</taxon>
    </lineage>
</organism>
<evidence type="ECO:0000313" key="5">
    <source>
        <dbReference type="Proteomes" id="UP000075884"/>
    </source>
</evidence>
<dbReference type="Pfam" id="PF21373">
    <property type="entry name" value="ZNHIT3_C"/>
    <property type="match status" value="1"/>
</dbReference>
<dbReference type="CDD" id="cd23024">
    <property type="entry name" value="zf-HIT_ZNHIT2-3"/>
    <property type="match status" value="1"/>
</dbReference>
<name>A0A182N3Z1_9DIPT</name>
<evidence type="ECO:0000256" key="2">
    <source>
        <dbReference type="SAM" id="Phobius"/>
    </source>
</evidence>
<reference evidence="4" key="2">
    <citation type="submission" date="2020-05" db="UniProtKB">
        <authorList>
            <consortium name="EnsemblMetazoa"/>
        </authorList>
    </citation>
    <scope>IDENTIFICATION</scope>
    <source>
        <strain evidence="4">WRAIR2</strain>
    </source>
</reference>
<keyword evidence="1" id="KW-0863">Zinc-finger</keyword>
<sequence>QCWHAVVVYLNLLLLPVFTTKLLKRYRINHYIQENNGTIHFGPFTMPALCEICNESERKYRCKTCSIHYCSVPCYKKHQEQPCEPLPAAAACAQETAPQKDHMGKKTILFSTVDTVAAEKLEQLGQSEHLKNLLYNPHLRQLLTEVDDARDGMNAVKVAMMEPLFVEFADECLRIVEPQRNETEDNLHELVFTNRQHRR</sequence>
<protein>
    <recommendedName>
        <fullName evidence="3">HIT-type domain-containing protein</fullName>
    </recommendedName>
</protein>
<dbReference type="EnsemblMetazoa" id="ADIR002355-RA">
    <property type="protein sequence ID" value="ADIR002355-PA"/>
    <property type="gene ID" value="ADIR002355"/>
</dbReference>
<evidence type="ECO:0000256" key="1">
    <source>
        <dbReference type="PROSITE-ProRule" id="PRU00453"/>
    </source>
</evidence>
<dbReference type="Gene3D" id="3.30.60.190">
    <property type="match status" value="1"/>
</dbReference>
<dbReference type="GO" id="GO:0008270">
    <property type="term" value="F:zinc ion binding"/>
    <property type="evidence" value="ECO:0007669"/>
    <property type="project" value="UniProtKB-UniRule"/>
</dbReference>
<keyword evidence="5" id="KW-1185">Reference proteome</keyword>
<proteinExistence type="predicted"/>
<keyword evidence="2" id="KW-1133">Transmembrane helix</keyword>
<dbReference type="STRING" id="7168.A0A182N3Z1"/>
<keyword evidence="2" id="KW-0812">Transmembrane</keyword>
<feature type="transmembrane region" description="Helical" evidence="2">
    <location>
        <begin position="6"/>
        <end position="23"/>
    </location>
</feature>
<keyword evidence="2" id="KW-0472">Membrane</keyword>
<dbReference type="InterPro" id="IPR007529">
    <property type="entry name" value="Znf_HIT"/>
</dbReference>
<keyword evidence="1" id="KW-0479">Metal-binding</keyword>
<feature type="domain" description="HIT-type" evidence="3">
    <location>
        <begin position="50"/>
        <end position="83"/>
    </location>
</feature>
<dbReference type="Proteomes" id="UP000075884">
    <property type="component" value="Unassembled WGS sequence"/>
</dbReference>
<dbReference type="PROSITE" id="PS51083">
    <property type="entry name" value="ZF_HIT"/>
    <property type="match status" value="1"/>
</dbReference>
<evidence type="ECO:0000313" key="4">
    <source>
        <dbReference type="EnsemblMetazoa" id="ADIR002355-PA"/>
    </source>
</evidence>
<evidence type="ECO:0000259" key="3">
    <source>
        <dbReference type="PROSITE" id="PS51083"/>
    </source>
</evidence>
<accession>A0A182N3Z1</accession>
<dbReference type="AlphaFoldDB" id="A0A182N3Z1"/>
<reference evidence="5" key="1">
    <citation type="submission" date="2013-03" db="EMBL/GenBank/DDBJ databases">
        <title>The Genome Sequence of Anopheles dirus WRAIR2.</title>
        <authorList>
            <consortium name="The Broad Institute Genomics Platform"/>
            <person name="Neafsey D.E."/>
            <person name="Walton C."/>
            <person name="Walker B."/>
            <person name="Young S.K."/>
            <person name="Zeng Q."/>
            <person name="Gargeya S."/>
            <person name="Fitzgerald M."/>
            <person name="Haas B."/>
            <person name="Abouelleil A."/>
            <person name="Allen A.W."/>
            <person name="Alvarado L."/>
            <person name="Arachchi H.M."/>
            <person name="Berlin A.M."/>
            <person name="Chapman S.B."/>
            <person name="Gainer-Dewar J."/>
            <person name="Goldberg J."/>
            <person name="Griggs A."/>
            <person name="Gujja S."/>
            <person name="Hansen M."/>
            <person name="Howarth C."/>
            <person name="Imamovic A."/>
            <person name="Ireland A."/>
            <person name="Larimer J."/>
            <person name="McCowan C."/>
            <person name="Murphy C."/>
            <person name="Pearson M."/>
            <person name="Poon T.W."/>
            <person name="Priest M."/>
            <person name="Roberts A."/>
            <person name="Saif S."/>
            <person name="Shea T."/>
            <person name="Sisk P."/>
            <person name="Sykes S."/>
            <person name="Wortman J."/>
            <person name="Nusbaum C."/>
            <person name="Birren B."/>
        </authorList>
    </citation>
    <scope>NUCLEOTIDE SEQUENCE [LARGE SCALE GENOMIC DNA]</scope>
    <source>
        <strain evidence="5">WRAIR2</strain>
    </source>
</reference>
<dbReference type="InterPro" id="IPR048371">
    <property type="entry name" value="ZNHIT3_C"/>
</dbReference>